<evidence type="ECO:0000313" key="1">
    <source>
        <dbReference type="EMBL" id="CBH21407.1"/>
    </source>
</evidence>
<gene>
    <name evidence="1" type="ordered locus">CLOST_1287</name>
</gene>
<dbReference type="EMBL" id="FP565809">
    <property type="protein sequence ID" value="CBH21407.1"/>
    <property type="molecule type" value="Genomic_DNA"/>
</dbReference>
<sequence length="52" mass="5891">MKMEILVSLFSLQILASKVVAQAVVDVTNISLYFQNKKTRIALVFLFVIFLS</sequence>
<proteinExistence type="predicted"/>
<protein>
    <submittedName>
        <fullName evidence="1">Uncharacterized protein</fullName>
    </submittedName>
</protein>
<name>E3PY92_ACESD</name>
<reference evidence="2" key="1">
    <citation type="journal article" date="2010" name="BMC Genomics">
        <title>Clostridium sticklandii, a specialist in amino acid degradation:revisiting its metabolism through its genome sequence.</title>
        <authorList>
            <person name="Fonknechten N."/>
            <person name="Chaussonnerie S."/>
            <person name="Tricot S."/>
            <person name="Lajus A."/>
            <person name="Andreesen J.R."/>
            <person name="Perchat N."/>
            <person name="Pelletier E."/>
            <person name="Gouyvenoux M."/>
            <person name="Barbe V."/>
            <person name="Salanoubat M."/>
            <person name="Le Paslier D."/>
            <person name="Weissenbach J."/>
            <person name="Cohen G.N."/>
            <person name="Kreimeyer A."/>
        </authorList>
    </citation>
    <scope>NUCLEOTIDE SEQUENCE [LARGE SCALE GENOMIC DNA]</scope>
    <source>
        <strain evidence="2">ATCC 12662 / DSM 519 / JCM 1433 / CCUG 9281 / NCIMB 10654 / HF</strain>
    </source>
</reference>
<dbReference type="Proteomes" id="UP000007041">
    <property type="component" value="Chromosome"/>
</dbReference>
<accession>E3PY92</accession>
<dbReference type="AlphaFoldDB" id="E3PY92"/>
<evidence type="ECO:0000313" key="2">
    <source>
        <dbReference type="Proteomes" id="UP000007041"/>
    </source>
</evidence>
<dbReference type="KEGG" id="cst:CLOST_1287"/>
<dbReference type="BioCyc" id="CSTI499177:GJE9-1335-MONOMER"/>
<organism evidence="1 2">
    <name type="scientific">Acetoanaerobium sticklandii (strain ATCC 12662 / DSM 519 / JCM 1433 / CCUG 9281 / NCIMB 10654 / HF)</name>
    <name type="common">Clostridium sticklandii</name>
    <dbReference type="NCBI Taxonomy" id="499177"/>
    <lineage>
        <taxon>Bacteria</taxon>
        <taxon>Bacillati</taxon>
        <taxon>Bacillota</taxon>
        <taxon>Clostridia</taxon>
        <taxon>Peptostreptococcales</taxon>
        <taxon>Filifactoraceae</taxon>
        <taxon>Acetoanaerobium</taxon>
    </lineage>
</organism>
<keyword evidence="2" id="KW-1185">Reference proteome</keyword>
<dbReference type="HOGENOM" id="CLU_3078632_0_0_9"/>